<feature type="binding site" evidence="8">
    <location>
        <position position="149"/>
    </location>
    <ligand>
        <name>substrate</name>
    </ligand>
</feature>
<dbReference type="Gene3D" id="2.30.130.10">
    <property type="entry name" value="PUA domain"/>
    <property type="match status" value="1"/>
</dbReference>
<evidence type="ECO:0000256" key="8">
    <source>
        <dbReference type="HAMAP-Rule" id="MF_00456"/>
    </source>
</evidence>
<reference evidence="10 11" key="1">
    <citation type="submission" date="2019-10" db="EMBL/GenBank/DDBJ databases">
        <title>Alcanivorax sp.PA15-N-34 draft genome sequence.</title>
        <authorList>
            <person name="Liao X."/>
            <person name="Shao Z."/>
        </authorList>
    </citation>
    <scope>NUCLEOTIDE SEQUENCE [LARGE SCALE GENOMIC DNA]</scope>
    <source>
        <strain evidence="10 11">PA15-N-34</strain>
    </source>
</reference>
<dbReference type="UniPathway" id="UPA00098">
    <property type="reaction ID" value="UER00359"/>
</dbReference>
<keyword evidence="7 8" id="KW-0067">ATP-binding</keyword>
<dbReference type="GO" id="GO:0005524">
    <property type="term" value="F:ATP binding"/>
    <property type="evidence" value="ECO:0007669"/>
    <property type="project" value="UniProtKB-KW"/>
</dbReference>
<dbReference type="InterPro" id="IPR036974">
    <property type="entry name" value="PUA_sf"/>
</dbReference>
<keyword evidence="4 8" id="KW-0808">Transferase</keyword>
<dbReference type="PRINTS" id="PR00474">
    <property type="entry name" value="GLU5KINASE"/>
</dbReference>
<dbReference type="SUPFAM" id="SSF53633">
    <property type="entry name" value="Carbamate kinase-like"/>
    <property type="match status" value="1"/>
</dbReference>
<dbReference type="PIRSF" id="PIRSF000729">
    <property type="entry name" value="GK"/>
    <property type="match status" value="1"/>
</dbReference>
<comment type="caution">
    <text evidence="10">The sequence shown here is derived from an EMBL/GenBank/DDBJ whole genome shotgun (WGS) entry which is preliminary data.</text>
</comment>
<dbReference type="GO" id="GO:0004349">
    <property type="term" value="F:glutamate 5-kinase activity"/>
    <property type="evidence" value="ECO:0007669"/>
    <property type="project" value="UniProtKB-UniRule"/>
</dbReference>
<comment type="subcellular location">
    <subcellularLocation>
        <location evidence="8">Cytoplasm</location>
    </subcellularLocation>
</comment>
<dbReference type="Gene3D" id="3.40.1160.10">
    <property type="entry name" value="Acetylglutamate kinase-like"/>
    <property type="match status" value="2"/>
</dbReference>
<evidence type="ECO:0000256" key="3">
    <source>
        <dbReference type="ARBA" id="ARBA00022650"/>
    </source>
</evidence>
<evidence type="ECO:0000313" key="11">
    <source>
        <dbReference type="Proteomes" id="UP000469421"/>
    </source>
</evidence>
<dbReference type="CDD" id="cd21157">
    <property type="entry name" value="PUA_G5K"/>
    <property type="match status" value="1"/>
</dbReference>
<dbReference type="PROSITE" id="PS00902">
    <property type="entry name" value="GLUTAMATE_5_KINASE"/>
    <property type="match status" value="1"/>
</dbReference>
<gene>
    <name evidence="8" type="primary">proB</name>
    <name evidence="10" type="ORF">GFN93_16380</name>
</gene>
<protein>
    <recommendedName>
        <fullName evidence="8">Glutamate 5-kinase</fullName>
        <ecNumber evidence="8">2.7.2.11</ecNumber>
    </recommendedName>
    <alternativeName>
        <fullName evidence="8">Gamma-glutamyl kinase</fullName>
        <shortName evidence="8">GK</shortName>
    </alternativeName>
</protein>
<comment type="catalytic activity">
    <reaction evidence="8">
        <text>L-glutamate + ATP = L-glutamyl 5-phosphate + ADP</text>
        <dbReference type="Rhea" id="RHEA:14877"/>
        <dbReference type="ChEBI" id="CHEBI:29985"/>
        <dbReference type="ChEBI" id="CHEBI:30616"/>
        <dbReference type="ChEBI" id="CHEBI:58274"/>
        <dbReference type="ChEBI" id="CHEBI:456216"/>
        <dbReference type="EC" id="2.7.2.11"/>
    </reaction>
</comment>
<dbReference type="InterPro" id="IPR036393">
    <property type="entry name" value="AceGlu_kinase-like_sf"/>
</dbReference>
<dbReference type="GO" id="GO:0003723">
    <property type="term" value="F:RNA binding"/>
    <property type="evidence" value="ECO:0007669"/>
    <property type="project" value="InterPro"/>
</dbReference>
<dbReference type="SUPFAM" id="SSF88697">
    <property type="entry name" value="PUA domain-like"/>
    <property type="match status" value="1"/>
</dbReference>
<dbReference type="GO" id="GO:0055129">
    <property type="term" value="P:L-proline biosynthetic process"/>
    <property type="evidence" value="ECO:0007669"/>
    <property type="project" value="UniProtKB-UniRule"/>
</dbReference>
<evidence type="ECO:0000256" key="2">
    <source>
        <dbReference type="ARBA" id="ARBA00022605"/>
    </source>
</evidence>
<dbReference type="GO" id="GO:0005829">
    <property type="term" value="C:cytosol"/>
    <property type="evidence" value="ECO:0007669"/>
    <property type="project" value="TreeGrafter"/>
</dbReference>
<dbReference type="AlphaFoldDB" id="A0A6N7LX22"/>
<evidence type="ECO:0000256" key="1">
    <source>
        <dbReference type="ARBA" id="ARBA00022490"/>
    </source>
</evidence>
<sequence length="376" mass="40248">MSDRQRWVIKIGSALLTNDGKGLDCALMQSWVDRMVILRERGIEVVIVSSGAVAEGMTRLGWQRRPDSVHELQAAAAVGQMGLVQAWESRFQKHNLHTAQVLLTHDDLSDRKRYLNGRSTLLTLLGFGVVPVVNENDTVVTDEIRFGDNDTLAALVANLVEADRLVILTDQEGLFDADPRSNPDARLISEAQASDPAIERVAGGGGLLGRGGMATKVRAARLAARSGALTSIASGRSPDVLIELAEGREPGTTLLPDTSPMNARKQWLAGHLQMRGRVVLDAGAVTRVKEGGSSLLPVGVVDVFGQFSRGEMVACETEQGERIACGLVNYDAADARRLCGKKSSEIAEVLGFANEEELIHRDNMVVIGAGGLAPDA</sequence>
<evidence type="ECO:0000259" key="9">
    <source>
        <dbReference type="SMART" id="SM00359"/>
    </source>
</evidence>
<dbReference type="InterPro" id="IPR001048">
    <property type="entry name" value="Asp/Glu/Uridylate_kinase"/>
</dbReference>
<evidence type="ECO:0000256" key="6">
    <source>
        <dbReference type="ARBA" id="ARBA00022777"/>
    </source>
</evidence>
<evidence type="ECO:0000256" key="7">
    <source>
        <dbReference type="ARBA" id="ARBA00022840"/>
    </source>
</evidence>
<accession>A0A6N7LX22</accession>
<dbReference type="RefSeq" id="WP_328594828.1">
    <property type="nucleotide sequence ID" value="NZ_WIRE01000003.1"/>
</dbReference>
<feature type="binding site" evidence="8">
    <location>
        <begin position="169"/>
        <end position="170"/>
    </location>
    <ligand>
        <name>ATP</name>
        <dbReference type="ChEBI" id="CHEBI:30616"/>
    </ligand>
</feature>
<comment type="similarity">
    <text evidence="8">Belongs to the glutamate 5-kinase family.</text>
</comment>
<keyword evidence="6 8" id="KW-0418">Kinase</keyword>
<dbReference type="Pfam" id="PF01472">
    <property type="entry name" value="PUA"/>
    <property type="match status" value="1"/>
</dbReference>
<dbReference type="InterPro" id="IPR019797">
    <property type="entry name" value="Glutamate_5-kinase_CS"/>
</dbReference>
<dbReference type="InterPro" id="IPR005715">
    <property type="entry name" value="Glu_5kinase/COase_Synthase"/>
</dbReference>
<dbReference type="InterPro" id="IPR001057">
    <property type="entry name" value="Glu/AcGlu_kinase"/>
</dbReference>
<dbReference type="PANTHER" id="PTHR43654">
    <property type="entry name" value="GLUTAMATE 5-KINASE"/>
    <property type="match status" value="1"/>
</dbReference>
<dbReference type="InterPro" id="IPR002478">
    <property type="entry name" value="PUA"/>
</dbReference>
<feature type="binding site" evidence="8">
    <location>
        <position position="10"/>
    </location>
    <ligand>
        <name>ATP</name>
        <dbReference type="ChEBI" id="CHEBI:30616"/>
    </ligand>
</feature>
<dbReference type="FunFam" id="3.40.1160.10:FF:000018">
    <property type="entry name" value="Glutamate 5-kinase"/>
    <property type="match status" value="1"/>
</dbReference>
<keyword evidence="1 8" id="KW-0963">Cytoplasm</keyword>
<dbReference type="InterPro" id="IPR011529">
    <property type="entry name" value="Glu_5kinase"/>
</dbReference>
<dbReference type="HAMAP" id="MF_00456">
    <property type="entry name" value="ProB"/>
    <property type="match status" value="1"/>
</dbReference>
<keyword evidence="2 8" id="KW-0028">Amino-acid biosynthesis</keyword>
<dbReference type="InterPro" id="IPR015947">
    <property type="entry name" value="PUA-like_sf"/>
</dbReference>
<dbReference type="CDD" id="cd04242">
    <property type="entry name" value="AAK_G5K_ProB"/>
    <property type="match status" value="1"/>
</dbReference>
<dbReference type="SMART" id="SM00359">
    <property type="entry name" value="PUA"/>
    <property type="match status" value="1"/>
</dbReference>
<feature type="binding site" evidence="8">
    <location>
        <position position="137"/>
    </location>
    <ligand>
        <name>substrate</name>
    </ligand>
</feature>
<keyword evidence="11" id="KW-1185">Reference proteome</keyword>
<keyword evidence="5 8" id="KW-0547">Nucleotide-binding</keyword>
<comment type="function">
    <text evidence="8">Catalyzes the transfer of a phosphate group to glutamate to form L-glutamate 5-phosphate.</text>
</comment>
<dbReference type="InterPro" id="IPR041739">
    <property type="entry name" value="G5K_ProB"/>
</dbReference>
<dbReference type="EC" id="2.7.2.11" evidence="8"/>
<comment type="pathway">
    <text evidence="8">Amino-acid biosynthesis; L-proline biosynthesis; L-glutamate 5-semialdehyde from L-glutamate: step 1/2.</text>
</comment>
<evidence type="ECO:0000256" key="4">
    <source>
        <dbReference type="ARBA" id="ARBA00022679"/>
    </source>
</evidence>
<dbReference type="PANTHER" id="PTHR43654:SF1">
    <property type="entry name" value="ISOPENTENYL PHOSPHATE KINASE"/>
    <property type="match status" value="1"/>
</dbReference>
<keyword evidence="3 8" id="KW-0641">Proline biosynthesis</keyword>
<dbReference type="PROSITE" id="PS50890">
    <property type="entry name" value="PUA"/>
    <property type="match status" value="1"/>
</dbReference>
<dbReference type="NCBIfam" id="TIGR01027">
    <property type="entry name" value="proB"/>
    <property type="match status" value="1"/>
</dbReference>
<evidence type="ECO:0000313" key="10">
    <source>
        <dbReference type="EMBL" id="MQX54823.1"/>
    </source>
</evidence>
<dbReference type="EMBL" id="WIRE01000003">
    <property type="protein sequence ID" value="MQX54823.1"/>
    <property type="molecule type" value="Genomic_DNA"/>
</dbReference>
<evidence type="ECO:0000256" key="5">
    <source>
        <dbReference type="ARBA" id="ARBA00022741"/>
    </source>
</evidence>
<dbReference type="FunFam" id="2.30.130.10:FF:000007">
    <property type="entry name" value="Glutamate 5-kinase"/>
    <property type="match status" value="1"/>
</dbReference>
<feature type="binding site" evidence="8">
    <location>
        <position position="50"/>
    </location>
    <ligand>
        <name>substrate</name>
    </ligand>
</feature>
<name>A0A6N7LX22_9GAMM</name>
<organism evidence="10 11">
    <name type="scientific">Alcanivorax sediminis</name>
    <dbReference type="NCBI Taxonomy" id="2663008"/>
    <lineage>
        <taxon>Bacteria</taxon>
        <taxon>Pseudomonadati</taxon>
        <taxon>Pseudomonadota</taxon>
        <taxon>Gammaproteobacteria</taxon>
        <taxon>Oceanospirillales</taxon>
        <taxon>Alcanivoracaceae</taxon>
        <taxon>Alcanivorax</taxon>
    </lineage>
</organism>
<feature type="domain" description="PUA" evidence="9">
    <location>
        <begin position="276"/>
        <end position="359"/>
    </location>
</feature>
<proteinExistence type="inferred from homology"/>
<dbReference type="Proteomes" id="UP000469421">
    <property type="component" value="Unassembled WGS sequence"/>
</dbReference>
<comment type="caution">
    <text evidence="8">Lacks conserved residue(s) required for the propagation of feature annotation.</text>
</comment>
<dbReference type="Pfam" id="PF00696">
    <property type="entry name" value="AA_kinase"/>
    <property type="match status" value="1"/>
</dbReference>